<proteinExistence type="predicted"/>
<reference evidence="3 4" key="1">
    <citation type="journal article" date="2014" name="PLoS Genet.">
        <title>Phylogenetically driven sequencing of extremely halophilic archaea reveals strategies for static and dynamic osmo-response.</title>
        <authorList>
            <person name="Becker E.A."/>
            <person name="Seitzer P.M."/>
            <person name="Tritt A."/>
            <person name="Larsen D."/>
            <person name="Krusor M."/>
            <person name="Yao A.I."/>
            <person name="Wu D."/>
            <person name="Madern D."/>
            <person name="Eisen J.A."/>
            <person name="Darling A.E."/>
            <person name="Facciotti M.T."/>
        </authorList>
    </citation>
    <scope>NUCLEOTIDE SEQUENCE [LARGE SCALE GENOMIC DNA]</scope>
    <source>
        <strain evidence="3 4">ATCC BAA-1512</strain>
    </source>
</reference>
<dbReference type="Proteomes" id="UP000011550">
    <property type="component" value="Unassembled WGS sequence"/>
</dbReference>
<evidence type="ECO:0000259" key="2">
    <source>
        <dbReference type="Pfam" id="PF23420"/>
    </source>
</evidence>
<evidence type="ECO:0000259" key="1">
    <source>
        <dbReference type="Pfam" id="PF23418"/>
    </source>
</evidence>
<dbReference type="Pfam" id="PF23418">
    <property type="entry name" value="DUF7108"/>
    <property type="match status" value="1"/>
</dbReference>
<dbReference type="PATRIC" id="fig|662479.7.peg.3256"/>
<gene>
    <name evidence="3" type="ORF">C440_16024</name>
</gene>
<sequence>MPESELPEDVCEEATRLTRLARDAVDPDERETYRSARDDLVGEYDFVARVRDEDAVLVLHPAEWVDADGTVTPAEIDNIDRGVEQPLSGTGEEHEWDAVEEHNARLVAVVAEEHGADHAANARSFADFLGNHYVRRIETAGAPEVREFVEEYYPRNAWPTAEQRSILSESLTLLFDAADAEVPEYN</sequence>
<comment type="caution">
    <text evidence="3">The sequence shown here is derived from an EMBL/GenBank/DDBJ whole genome shotgun (WGS) entry which is preliminary data.</text>
</comment>
<protein>
    <recommendedName>
        <fullName evidence="5">RnhA operon protein</fullName>
    </recommendedName>
</protein>
<name>M0I4X4_9EURY</name>
<dbReference type="Pfam" id="PF23420">
    <property type="entry name" value="DUF7108_C"/>
    <property type="match status" value="1"/>
</dbReference>
<evidence type="ECO:0000313" key="4">
    <source>
        <dbReference type="Proteomes" id="UP000011550"/>
    </source>
</evidence>
<dbReference type="AlphaFoldDB" id="M0I4X4"/>
<dbReference type="RefSeq" id="WP_008321665.1">
    <property type="nucleotide sequence ID" value="NZ_AOLN01000018.1"/>
</dbReference>
<dbReference type="STRING" id="662479.C440_16024"/>
<feature type="domain" description="DUF7108" evidence="1">
    <location>
        <begin position="5"/>
        <end position="89"/>
    </location>
</feature>
<dbReference type="EMBL" id="AOLN01000018">
    <property type="protein sequence ID" value="ELZ91835.1"/>
    <property type="molecule type" value="Genomic_DNA"/>
</dbReference>
<dbReference type="InterPro" id="IPR056494">
    <property type="entry name" value="DUF7108_C"/>
</dbReference>
<evidence type="ECO:0008006" key="5">
    <source>
        <dbReference type="Google" id="ProtNLM"/>
    </source>
</evidence>
<organism evidence="3 4">
    <name type="scientific">Haloferax mucosum ATCC BAA-1512</name>
    <dbReference type="NCBI Taxonomy" id="662479"/>
    <lineage>
        <taxon>Archaea</taxon>
        <taxon>Methanobacteriati</taxon>
        <taxon>Methanobacteriota</taxon>
        <taxon>Stenosarchaea group</taxon>
        <taxon>Halobacteria</taxon>
        <taxon>Halobacteriales</taxon>
        <taxon>Haloferacaceae</taxon>
        <taxon>Haloferax</taxon>
    </lineage>
</organism>
<dbReference type="InterPro" id="IPR055532">
    <property type="entry name" value="DUF7108_N"/>
</dbReference>
<accession>M0I4X4</accession>
<dbReference type="OrthoDB" id="203809at2157"/>
<keyword evidence="4" id="KW-1185">Reference proteome</keyword>
<evidence type="ECO:0000313" key="3">
    <source>
        <dbReference type="EMBL" id="ELZ91835.1"/>
    </source>
</evidence>
<feature type="domain" description="DUF7108" evidence="2">
    <location>
        <begin position="95"/>
        <end position="182"/>
    </location>
</feature>